<evidence type="ECO:0000313" key="1">
    <source>
        <dbReference type="EMBL" id="CAG2063566.1"/>
    </source>
</evidence>
<protein>
    <submittedName>
        <fullName evidence="1">Uncharacterized protein</fullName>
    </submittedName>
</protein>
<dbReference type="EMBL" id="CAJPIN010027400">
    <property type="protein sequence ID" value="CAG2063566.1"/>
    <property type="molecule type" value="Genomic_DNA"/>
</dbReference>
<proteinExistence type="predicted"/>
<feature type="non-terminal residue" evidence="1">
    <location>
        <position position="1"/>
    </location>
</feature>
<gene>
    <name evidence="1" type="ORF">TPAB3V08_LOCUS10513</name>
</gene>
<keyword evidence="2" id="KW-1185">Reference proteome</keyword>
<dbReference type="Proteomes" id="UP001153148">
    <property type="component" value="Unassembled WGS sequence"/>
</dbReference>
<evidence type="ECO:0000313" key="2">
    <source>
        <dbReference type="Proteomes" id="UP001153148"/>
    </source>
</evidence>
<sequence>DDTDIISPIQHTLYSEEYSNNEKLFNKETEEVAVVVVTVEVPPSSLITSRVHARREGVAPVRLHRATNSRRTHPLRYSTNNRRTQPLPLRYSTNNRRTHPLPLWYSTNNHNLPVRFVGAVMTVGVTPSVPLRVIQPATVVHSNVTLPSVSILSSQWFLPIGLASQYPEHGSRVYRSRCNAQPIKHSLTSLVGGLPHYGPQEEQAHTKEFVYGS</sequence>
<organism evidence="1 2">
    <name type="scientific">Timema podura</name>
    <name type="common">Walking stick</name>
    <dbReference type="NCBI Taxonomy" id="61482"/>
    <lineage>
        <taxon>Eukaryota</taxon>
        <taxon>Metazoa</taxon>
        <taxon>Ecdysozoa</taxon>
        <taxon>Arthropoda</taxon>
        <taxon>Hexapoda</taxon>
        <taxon>Insecta</taxon>
        <taxon>Pterygota</taxon>
        <taxon>Neoptera</taxon>
        <taxon>Polyneoptera</taxon>
        <taxon>Phasmatodea</taxon>
        <taxon>Timematodea</taxon>
        <taxon>Timematoidea</taxon>
        <taxon>Timematidae</taxon>
        <taxon>Timema</taxon>
    </lineage>
</organism>
<feature type="non-terminal residue" evidence="1">
    <location>
        <position position="213"/>
    </location>
</feature>
<accession>A0ABN7P6U5</accession>
<comment type="caution">
    <text evidence="1">The sequence shown here is derived from an EMBL/GenBank/DDBJ whole genome shotgun (WGS) entry which is preliminary data.</text>
</comment>
<name>A0ABN7P6U5_TIMPD</name>
<reference evidence="1" key="1">
    <citation type="submission" date="2021-03" db="EMBL/GenBank/DDBJ databases">
        <authorList>
            <person name="Tran Van P."/>
        </authorList>
    </citation>
    <scope>NUCLEOTIDE SEQUENCE</scope>
</reference>